<dbReference type="EMBL" id="JAODUP010000854">
    <property type="protein sequence ID" value="KAK2143325.1"/>
    <property type="molecule type" value="Genomic_DNA"/>
</dbReference>
<sequence>MANSDMMRVIRDDNIDTCAVFSPLMEAPWYTDFIIPLYFVNKTETVTVEIFGGNIGCSSGDEAMFYIMPISNWNDRHSLFERRETCRFHESSSVVGTCAQKCAYRCKYSVETFSA</sequence>
<proteinExistence type="predicted"/>
<dbReference type="AlphaFoldDB" id="A0AAD9IZU5"/>
<gene>
    <name evidence="1" type="ORF">LSH36_854g00070</name>
</gene>
<protein>
    <submittedName>
        <fullName evidence="1">Uncharacterized protein</fullName>
    </submittedName>
</protein>
<accession>A0AAD9IZU5</accession>
<name>A0AAD9IZU5_9ANNE</name>
<comment type="caution">
    <text evidence="1">The sequence shown here is derived from an EMBL/GenBank/DDBJ whole genome shotgun (WGS) entry which is preliminary data.</text>
</comment>
<evidence type="ECO:0000313" key="2">
    <source>
        <dbReference type="Proteomes" id="UP001208570"/>
    </source>
</evidence>
<keyword evidence="2" id="KW-1185">Reference proteome</keyword>
<organism evidence="1 2">
    <name type="scientific">Paralvinella palmiformis</name>
    <dbReference type="NCBI Taxonomy" id="53620"/>
    <lineage>
        <taxon>Eukaryota</taxon>
        <taxon>Metazoa</taxon>
        <taxon>Spiralia</taxon>
        <taxon>Lophotrochozoa</taxon>
        <taxon>Annelida</taxon>
        <taxon>Polychaeta</taxon>
        <taxon>Sedentaria</taxon>
        <taxon>Canalipalpata</taxon>
        <taxon>Terebellida</taxon>
        <taxon>Terebelliformia</taxon>
        <taxon>Alvinellidae</taxon>
        <taxon>Paralvinella</taxon>
    </lineage>
</organism>
<dbReference type="Proteomes" id="UP001208570">
    <property type="component" value="Unassembled WGS sequence"/>
</dbReference>
<reference evidence="1" key="1">
    <citation type="journal article" date="2023" name="Mol. Biol. Evol.">
        <title>Third-Generation Sequencing Reveals the Adaptive Role of the Epigenome in Three Deep-Sea Polychaetes.</title>
        <authorList>
            <person name="Perez M."/>
            <person name="Aroh O."/>
            <person name="Sun Y."/>
            <person name="Lan Y."/>
            <person name="Juniper S.K."/>
            <person name="Young C.R."/>
            <person name="Angers B."/>
            <person name="Qian P.Y."/>
        </authorList>
    </citation>
    <scope>NUCLEOTIDE SEQUENCE</scope>
    <source>
        <strain evidence="1">P08H-3</strain>
    </source>
</reference>
<evidence type="ECO:0000313" key="1">
    <source>
        <dbReference type="EMBL" id="KAK2143325.1"/>
    </source>
</evidence>